<dbReference type="Pfam" id="PF21948">
    <property type="entry name" value="LplA-B_cat"/>
    <property type="match status" value="2"/>
</dbReference>
<organism evidence="2 3">
    <name type="scientific">Cyclotella atomus</name>
    <dbReference type="NCBI Taxonomy" id="382360"/>
    <lineage>
        <taxon>Eukaryota</taxon>
        <taxon>Sar</taxon>
        <taxon>Stramenopiles</taxon>
        <taxon>Ochrophyta</taxon>
        <taxon>Bacillariophyta</taxon>
        <taxon>Coscinodiscophyceae</taxon>
        <taxon>Thalassiosirophycidae</taxon>
        <taxon>Stephanodiscales</taxon>
        <taxon>Stephanodiscaceae</taxon>
        <taxon>Cyclotella</taxon>
    </lineage>
</organism>
<gene>
    <name evidence="2" type="ORF">ACHAWO_012723</name>
</gene>
<dbReference type="SUPFAM" id="SSF55681">
    <property type="entry name" value="Class II aaRS and biotin synthetases"/>
    <property type="match status" value="1"/>
</dbReference>
<sequence>MRAASSAAAKHPLTWLDLRGLGLSALERLSLEELLLRHDPLKRCWGIVGCHEPVENRLLDVTSSTTGWAAKRSANHDVYGHEVCESNRSCAIVLGIGGKMESLVNTDAAKRDGVLILRRFSGGGTVVVDHNSLWTTFIGRNDAPMSSGGTTVKPFPREIMAWSADTIFGPAFFSWNEQIMQSKKQNGQKKRGKQTLVFQGKSCGLSGGVGESLVLPQQDSNSPNEQTIPEFQLKENDYVLGERKMGGNAQSIVSSGFLHHTSFLWDYDNANMEYLTLPQKRPDYRGDRSHDDFLVKLKDPYGRESTKNVFFDHVKAVSEQIYELQDSSLNEVLQIADEEFGSLQDWYDGKCRTRIEQLR</sequence>
<feature type="domain" description="BPL/LPL catalytic" evidence="1">
    <location>
        <begin position="90"/>
        <end position="144"/>
    </location>
</feature>
<feature type="domain" description="BPL/LPL catalytic" evidence="1">
    <location>
        <begin position="235"/>
        <end position="314"/>
    </location>
</feature>
<dbReference type="Gene3D" id="3.30.930.10">
    <property type="entry name" value="Bira Bifunctional Protein, Domain 2"/>
    <property type="match status" value="1"/>
</dbReference>
<dbReference type="PANTHER" id="PTHR43506:SF1">
    <property type="entry name" value="BPL_LPL CATALYTIC DOMAIN-CONTAINING PROTEIN"/>
    <property type="match status" value="1"/>
</dbReference>
<evidence type="ECO:0000313" key="3">
    <source>
        <dbReference type="Proteomes" id="UP001530400"/>
    </source>
</evidence>
<dbReference type="PANTHER" id="PTHR43506">
    <property type="entry name" value="BIOTIN/LIPOATE A/B PROTEIN LIGASE FAMILY"/>
    <property type="match status" value="1"/>
</dbReference>
<dbReference type="Proteomes" id="UP001530400">
    <property type="component" value="Unassembled WGS sequence"/>
</dbReference>
<evidence type="ECO:0000259" key="1">
    <source>
        <dbReference type="Pfam" id="PF21948"/>
    </source>
</evidence>
<comment type="caution">
    <text evidence="2">The sequence shown here is derived from an EMBL/GenBank/DDBJ whole genome shotgun (WGS) entry which is preliminary data.</text>
</comment>
<accession>A0ABD3Q0C2</accession>
<dbReference type="InterPro" id="IPR053264">
    <property type="entry name" value="Lipoate-ligase_2_inactive"/>
</dbReference>
<reference evidence="2 3" key="1">
    <citation type="submission" date="2024-10" db="EMBL/GenBank/DDBJ databases">
        <title>Updated reference genomes for cyclostephanoid diatoms.</title>
        <authorList>
            <person name="Roberts W.R."/>
            <person name="Alverson A.J."/>
        </authorList>
    </citation>
    <scope>NUCLEOTIDE SEQUENCE [LARGE SCALE GENOMIC DNA]</scope>
    <source>
        <strain evidence="2 3">AJA010-31</strain>
    </source>
</reference>
<dbReference type="AlphaFoldDB" id="A0ABD3Q0C2"/>
<name>A0ABD3Q0C2_9STRA</name>
<evidence type="ECO:0000313" key="2">
    <source>
        <dbReference type="EMBL" id="KAL3793854.1"/>
    </source>
</evidence>
<protein>
    <recommendedName>
        <fullName evidence="1">BPL/LPL catalytic domain-containing protein</fullName>
    </recommendedName>
</protein>
<proteinExistence type="predicted"/>
<dbReference type="InterPro" id="IPR045864">
    <property type="entry name" value="aa-tRNA-synth_II/BPL/LPL"/>
</dbReference>
<keyword evidence="3" id="KW-1185">Reference proteome</keyword>
<dbReference type="EMBL" id="JALLPJ020000379">
    <property type="protein sequence ID" value="KAL3793854.1"/>
    <property type="molecule type" value="Genomic_DNA"/>
</dbReference>
<dbReference type="InterPro" id="IPR004143">
    <property type="entry name" value="BPL_LPL_catalytic"/>
</dbReference>